<gene>
    <name evidence="5" type="ORF">EG68_08270</name>
</gene>
<dbReference type="SUPFAM" id="SSF49562">
    <property type="entry name" value="C2 domain (Calcium/lipid-binding domain, CaLB)"/>
    <property type="match status" value="1"/>
</dbReference>
<name>A0A8S9YEQ7_9TREM</name>
<feature type="region of interest" description="Disordered" evidence="2">
    <location>
        <begin position="221"/>
        <end position="249"/>
    </location>
</feature>
<reference evidence="5" key="1">
    <citation type="submission" date="2019-07" db="EMBL/GenBank/DDBJ databases">
        <title>Annotation for the trematode Paragonimus miyazaki's.</title>
        <authorList>
            <person name="Choi Y.-J."/>
        </authorList>
    </citation>
    <scope>NUCLEOTIDE SEQUENCE</scope>
    <source>
        <strain evidence="5">Japan</strain>
    </source>
</reference>
<dbReference type="PROSITE" id="PS50004">
    <property type="entry name" value="C2"/>
    <property type="match status" value="1"/>
</dbReference>
<dbReference type="InterPro" id="IPR035899">
    <property type="entry name" value="DBL_dom_sf"/>
</dbReference>
<dbReference type="GO" id="GO:0007165">
    <property type="term" value="P:signal transduction"/>
    <property type="evidence" value="ECO:0007669"/>
    <property type="project" value="InterPro"/>
</dbReference>
<feature type="compositionally biased region" description="Basic and acidic residues" evidence="2">
    <location>
        <begin position="239"/>
        <end position="249"/>
    </location>
</feature>
<dbReference type="CDD" id="cd00159">
    <property type="entry name" value="RhoGAP"/>
    <property type="match status" value="1"/>
</dbReference>
<dbReference type="OrthoDB" id="5873004at2759"/>
<feature type="domain" description="C2" evidence="3">
    <location>
        <begin position="427"/>
        <end position="553"/>
    </location>
</feature>
<dbReference type="AlphaFoldDB" id="A0A8S9YEQ7"/>
<evidence type="ECO:0000259" key="4">
    <source>
        <dbReference type="PROSITE" id="PS50238"/>
    </source>
</evidence>
<dbReference type="InterPro" id="IPR000198">
    <property type="entry name" value="RhoGAP_dom"/>
</dbReference>
<evidence type="ECO:0000256" key="2">
    <source>
        <dbReference type="SAM" id="MobiDB-lite"/>
    </source>
</evidence>
<comment type="caution">
    <text evidence="5">The sequence shown here is derived from an EMBL/GenBank/DDBJ whole genome shotgun (WGS) entry which is preliminary data.</text>
</comment>
<dbReference type="EMBL" id="JTDE01020912">
    <property type="protein sequence ID" value="KAF7233643.1"/>
    <property type="molecule type" value="Genomic_DNA"/>
</dbReference>
<evidence type="ECO:0000256" key="1">
    <source>
        <dbReference type="ARBA" id="ARBA00022658"/>
    </source>
</evidence>
<evidence type="ECO:0000313" key="6">
    <source>
        <dbReference type="Proteomes" id="UP000822476"/>
    </source>
</evidence>
<evidence type="ECO:0008006" key="7">
    <source>
        <dbReference type="Google" id="ProtNLM"/>
    </source>
</evidence>
<dbReference type="InterPro" id="IPR008936">
    <property type="entry name" value="Rho_GTPase_activation_prot"/>
</dbReference>
<dbReference type="Gene3D" id="1.10.555.10">
    <property type="entry name" value="Rho GTPase activation protein"/>
    <property type="match status" value="1"/>
</dbReference>
<dbReference type="PROSITE" id="PS50238">
    <property type="entry name" value="RHOGAP"/>
    <property type="match status" value="1"/>
</dbReference>
<sequence>MKSPKQIKKVNELKCVIADLHDLQTNFVQKLRALQPFADNSSQEVGDVFRCMIQRQNYLCMYHKRLPPILDMCSVTSTKIAGDVNKKGAQDDLSSFRQFLQEPLNWVVESVENIKQLCAATPAHNPDLHKLEMLYETLMTESIELNAVIHAYGRGIVSSDIRKLRMHSMVVELVNPQTDERKLRYLLLFSDILVCAKIVRKDSIKQKNSVINERLKSIRHKEKSSQSIRNLSSQRLHSKSPDLLENSDRGDPAVRLETKWMIPLNQLGICLNQRVDYDNLKMSEQERKIEQIKFSISTFRSGKRHLAEEGSSVRLRRLEHSITKLEGRLVLQTPQLILPISDNSGQVRQILLVTERERNHWRTALETAVYQVKEGLASKSSNNTSCGVLVSTFDGISEKRTNAEQCSPRTTHSEMNELLKKYQYLIRLNKTGMALLKDHGVPGITGILRTTVHGIQGLNELDSYHVWIEVDSYAQFEELARTRVVAHQPNPEWNQTFDLQIDEAHRICFTIYRHCDVFAELEVKLTEDCICNKVISMPLKTKEATPRTITFTFSLSLCKPCEVRNRSVTTKHGRVFGHPLPDLVRRDYGEQFNKSPSDPKTHNDSNKSKNIRVPKIVVACTDEIERRGLREVGIYRVCGSNNDIQAIKELIDQDLEEGIKRLPCVEIFVVASLLKQFFRELPESLLTGPGSIALMQTAENPNEENRILQMKTIINSLPGVNKETFVHLVMHLLTVNRYKEVNMMDLSNLALLWSTALFQTVTRHQSMERTPANLFDSLNQEAAVSFQQTKTLHIILQAVQDNFLAFEESVKTRDI</sequence>
<dbReference type="GO" id="GO:0005096">
    <property type="term" value="F:GTPase activator activity"/>
    <property type="evidence" value="ECO:0007669"/>
    <property type="project" value="InterPro"/>
</dbReference>
<dbReference type="PANTHER" id="PTHR23182:SF1">
    <property type="entry name" value="RHO GTPASE ACTIVATING PROTEIN AT 1A, ISOFORM E"/>
    <property type="match status" value="1"/>
</dbReference>
<feature type="domain" description="Rho-GAP" evidence="4">
    <location>
        <begin position="600"/>
        <end position="786"/>
    </location>
</feature>
<dbReference type="GO" id="GO:0005085">
    <property type="term" value="F:guanyl-nucleotide exchange factor activity"/>
    <property type="evidence" value="ECO:0007669"/>
    <property type="project" value="UniProtKB-KW"/>
</dbReference>
<evidence type="ECO:0000259" key="3">
    <source>
        <dbReference type="PROSITE" id="PS50004"/>
    </source>
</evidence>
<dbReference type="Gene3D" id="2.60.40.150">
    <property type="entry name" value="C2 domain"/>
    <property type="match status" value="1"/>
</dbReference>
<dbReference type="InterPro" id="IPR035892">
    <property type="entry name" value="C2_domain_sf"/>
</dbReference>
<dbReference type="InterPro" id="IPR037769">
    <property type="entry name" value="Abr/Bcr"/>
</dbReference>
<dbReference type="SMART" id="SM00239">
    <property type="entry name" value="C2"/>
    <property type="match status" value="1"/>
</dbReference>
<keyword evidence="6" id="KW-1185">Reference proteome</keyword>
<dbReference type="InterPro" id="IPR000008">
    <property type="entry name" value="C2_dom"/>
</dbReference>
<dbReference type="PANTHER" id="PTHR23182">
    <property type="entry name" value="BREAKPOINT CLUSTER REGION PROTEIN BCR"/>
    <property type="match status" value="1"/>
</dbReference>
<proteinExistence type="predicted"/>
<accession>A0A8S9YEQ7</accession>
<dbReference type="SMART" id="SM00324">
    <property type="entry name" value="RhoGAP"/>
    <property type="match status" value="1"/>
</dbReference>
<dbReference type="Pfam" id="PF00168">
    <property type="entry name" value="C2"/>
    <property type="match status" value="1"/>
</dbReference>
<dbReference type="Proteomes" id="UP000822476">
    <property type="component" value="Unassembled WGS sequence"/>
</dbReference>
<dbReference type="Pfam" id="PF00620">
    <property type="entry name" value="RhoGAP"/>
    <property type="match status" value="1"/>
</dbReference>
<evidence type="ECO:0000313" key="5">
    <source>
        <dbReference type="EMBL" id="KAF7233643.1"/>
    </source>
</evidence>
<feature type="compositionally biased region" description="Polar residues" evidence="2">
    <location>
        <begin position="225"/>
        <end position="235"/>
    </location>
</feature>
<dbReference type="GO" id="GO:0016020">
    <property type="term" value="C:membrane"/>
    <property type="evidence" value="ECO:0007669"/>
    <property type="project" value="TreeGrafter"/>
</dbReference>
<protein>
    <recommendedName>
        <fullName evidence="7">Active breakpoint cluster region-related protein</fullName>
    </recommendedName>
</protein>
<dbReference type="SUPFAM" id="SSF48350">
    <property type="entry name" value="GTPase activation domain, GAP"/>
    <property type="match status" value="1"/>
</dbReference>
<dbReference type="SUPFAM" id="SSF48065">
    <property type="entry name" value="DBL homology domain (DH-domain)"/>
    <property type="match status" value="1"/>
</dbReference>
<organism evidence="5 6">
    <name type="scientific">Paragonimus skrjabini miyazakii</name>
    <dbReference type="NCBI Taxonomy" id="59628"/>
    <lineage>
        <taxon>Eukaryota</taxon>
        <taxon>Metazoa</taxon>
        <taxon>Spiralia</taxon>
        <taxon>Lophotrochozoa</taxon>
        <taxon>Platyhelminthes</taxon>
        <taxon>Trematoda</taxon>
        <taxon>Digenea</taxon>
        <taxon>Plagiorchiida</taxon>
        <taxon>Troglotremata</taxon>
        <taxon>Troglotrematidae</taxon>
        <taxon>Paragonimus</taxon>
    </lineage>
</organism>
<keyword evidence="1" id="KW-0344">Guanine-nucleotide releasing factor</keyword>